<protein>
    <submittedName>
        <fullName evidence="1">Uncharacterized protein</fullName>
    </submittedName>
</protein>
<proteinExistence type="predicted"/>
<name>A0A7U2R9P1_FLAPS</name>
<evidence type="ECO:0000313" key="2">
    <source>
        <dbReference type="Proteomes" id="UP000596329"/>
    </source>
</evidence>
<accession>A0A7U2R9P1</accession>
<reference evidence="1 2" key="1">
    <citation type="submission" date="2020-07" db="EMBL/GenBank/DDBJ databases">
        <title>Genomic characterization of Flavobacterium psychrophilum strains.</title>
        <authorList>
            <person name="Castillo D."/>
            <person name="Jorgensen J."/>
            <person name="Middelboe M."/>
        </authorList>
    </citation>
    <scope>NUCLEOTIDE SEQUENCE [LARGE SCALE GENOMIC DNA]</scope>
    <source>
        <strain evidence="1 2">FPS-R7</strain>
    </source>
</reference>
<dbReference type="Proteomes" id="UP000596329">
    <property type="component" value="Chromosome"/>
</dbReference>
<dbReference type="RefSeq" id="WP_063742605.1">
    <property type="nucleotide sequence ID" value="NZ_CP059075.1"/>
</dbReference>
<sequence>MIDNIIMIKKNLSDAEIKQIVKTSRLLEQSVNGLKAYNNGTTKNFDGGFFIKIETDKTLKITGSLHKYYSFLNTKSLTNFDSFTMHQAKETIIKMIENIGFEPENTNINYYEVGLNLAVNIEPKKILQNICSIGTIENTKEMFYNPKYKHKSIITTEFHRDFRVYHKAYDKIFEMNDKKKQPPTDAKIIRIETTNRRVEKILLLDFFKNENLQIIQNRFFSNWDKLNFYNDIDAPIGTHKSKIELAKEIIYKGKNEVLIKYLEQYNNNVLSIKMYYTIKRFIENWENEKFKYKSKKTEIFTYWETVYNTEKQIYNKNKSN</sequence>
<evidence type="ECO:0000313" key="1">
    <source>
        <dbReference type="EMBL" id="QRE04190.1"/>
    </source>
</evidence>
<dbReference type="EMBL" id="CP059075">
    <property type="protein sequence ID" value="QRE04190.1"/>
    <property type="molecule type" value="Genomic_DNA"/>
</dbReference>
<organism evidence="1 2">
    <name type="scientific">Flavobacterium psychrophilum</name>
    <dbReference type="NCBI Taxonomy" id="96345"/>
    <lineage>
        <taxon>Bacteria</taxon>
        <taxon>Pseudomonadati</taxon>
        <taxon>Bacteroidota</taxon>
        <taxon>Flavobacteriia</taxon>
        <taxon>Flavobacteriales</taxon>
        <taxon>Flavobacteriaceae</taxon>
        <taxon>Flavobacterium</taxon>
    </lineage>
</organism>
<gene>
    <name evidence="1" type="ORF">H0H26_00865</name>
</gene>
<dbReference type="AlphaFoldDB" id="A0A7U2R9P1"/>